<feature type="region of interest" description="Disordered" evidence="8">
    <location>
        <begin position="1181"/>
        <end position="1259"/>
    </location>
</feature>
<dbReference type="Gene3D" id="1.10.287.70">
    <property type="match status" value="1"/>
</dbReference>
<keyword evidence="2" id="KW-0813">Transport</keyword>
<evidence type="ECO:0000256" key="9">
    <source>
        <dbReference type="SAM" id="Phobius"/>
    </source>
</evidence>
<feature type="compositionally biased region" description="Gly residues" evidence="8">
    <location>
        <begin position="1238"/>
        <end position="1247"/>
    </location>
</feature>
<protein>
    <recommendedName>
        <fullName evidence="10">Ion transport domain-containing protein</fullName>
    </recommendedName>
</protein>
<dbReference type="InterPro" id="IPR005821">
    <property type="entry name" value="Ion_trans_dom"/>
</dbReference>
<comment type="caution">
    <text evidence="11">The sequence shown here is derived from an EMBL/GenBank/DDBJ whole genome shotgun (WGS) entry which is preliminary data.</text>
</comment>
<evidence type="ECO:0000256" key="8">
    <source>
        <dbReference type="SAM" id="MobiDB-lite"/>
    </source>
</evidence>
<evidence type="ECO:0000313" key="11">
    <source>
        <dbReference type="EMBL" id="KAG2485921.1"/>
    </source>
</evidence>
<feature type="compositionally biased region" description="Gly residues" evidence="8">
    <location>
        <begin position="1302"/>
        <end position="1316"/>
    </location>
</feature>
<evidence type="ECO:0000256" key="5">
    <source>
        <dbReference type="ARBA" id="ARBA00023065"/>
    </source>
</evidence>
<dbReference type="GO" id="GO:0005886">
    <property type="term" value="C:plasma membrane"/>
    <property type="evidence" value="ECO:0007669"/>
    <property type="project" value="TreeGrafter"/>
</dbReference>
<feature type="compositionally biased region" description="Gly residues" evidence="8">
    <location>
        <begin position="416"/>
        <end position="428"/>
    </location>
</feature>
<keyword evidence="5" id="KW-0406">Ion transport</keyword>
<sequence>MKGEAGVDKEAAMDKPTQAVLGSGDGTPSAQPGLKERGILELALHSDGRDSAGKPVDPESFFDFGPDFARHRLWDTTAHTLAPAQALPDVLGRGRVHCFTAVNEAFTFTRPDYIRASFFEPVQVYVLLVSTTKVPQWLRSDFTRLPESRAALAVDWAFGLHTKVLAVLSQKLAAIRGARLHVWERREHCVPGVRYTFGGTEGNSPLEDYTYLLAWRLLGPGEALRPGERGLRGGEGGGEGGPEGDAAVADRRALLGRIAGAVGEDDLEQLRRAVEAYRARSASAPSPWPAPSWLSSGGQPLTALAAVRNAQPRLVAYLVAQGAELDAAAFRYLLLNARCLPSAGFSDVSHLVLSLLAHQRNPIACAMACAQGLDEAAASNSAKAKDWRDLASRLRAVAVELVGCLGKLEAEAAAGGQEGAGGGGGQEGGGEEGGKAAEGGGKAPGSGAVPAAVGDVLAPKGVACSLNDASPLALAYASKDLDFMSAPVVQGHLQDRWLGPDYILLALQEKGGTFHYQDHHLLLRLLEGSGFVGPLGRPAMALHSYMLHMLVFASRAFFDSPRGRWMYKMFTEAFFLYIFHSIQLMDDEVSFVWQHALFAAYLVGWLVDELAEAAHQYGGSLAGYFDSGFNIVEACCWLMLAAATGLKGAMWALPDGGPGNETWDQLLLAKDFIYNTASILVWARLLQFIVPLHDGMGSQLMVISQMFREVFKFAVPGMILLTGVTFAIFAMFRDRDIPELTSFPNVMLKLFRTFLGETMFDLYTGETSAVYNLYGNIITLLYTLVATVVMANLLIALISYHFQPEKTEAQSRFQMAEILAHYEYLVQHHLVGAPFSGPQAAAAALLPSGARQKGSSSWVAEALSLSPMDGIVVSGENTDAKFLPTGSHEIPYLLWLLTFYPFTLALSWALYWAMAPYCVAHFTLFGYRKWTGGEAGQALPKSGSAKVAPGDAPAPAGPSSSPGAVDMMEGAGAGQGGEGGPAGPSELAPPSKAQVLASCARLLLSWAAYAATRPLWLALGAAGYCGLLGGLLVTLWLGAYTWVGKLAFHAYWVLRGWVQGWLGASNIVLASREGSGASSAPAPPTRSSALAAARGRHAAAARSWVRLQQAELRDGGQVTTWPELARALRHAGFKRSEVAAAAAGAAPEAGAAGPGAGGRGRPSAALTRAFSASAQRASASLDVQEGAAARASPAAPHHLRLSGAVPQPQPQPQPHPADAGDSSDPEPPSSEGEEEEGPVGGAGGRGPLAGAVEASRVARRVARRVEAELREAVAGIRRDVGEAARAAAALGAGAGAGGLLPGSVGGPHAGGPGGLRAGSARTSGSGAGAGAGAGGVAAMPPMPPSRPGSVHREGGGRRLSSAD</sequence>
<keyword evidence="3 9" id="KW-0812">Transmembrane</keyword>
<feature type="region of interest" description="Disordered" evidence="8">
    <location>
        <begin position="941"/>
        <end position="989"/>
    </location>
</feature>
<feature type="transmembrane region" description="Helical" evidence="9">
    <location>
        <begin position="1015"/>
        <end position="1037"/>
    </location>
</feature>
<dbReference type="EMBL" id="JAEHOE010000120">
    <property type="protein sequence ID" value="KAG2485921.1"/>
    <property type="molecule type" value="Genomic_DNA"/>
</dbReference>
<evidence type="ECO:0000256" key="4">
    <source>
        <dbReference type="ARBA" id="ARBA00022989"/>
    </source>
</evidence>
<accession>A0A836BQZ3</accession>
<evidence type="ECO:0000313" key="12">
    <source>
        <dbReference type="Proteomes" id="UP000612055"/>
    </source>
</evidence>
<gene>
    <name evidence="11" type="ORF">HYH03_015365</name>
</gene>
<dbReference type="InterPro" id="IPR002153">
    <property type="entry name" value="TRPC_channel"/>
</dbReference>
<dbReference type="Proteomes" id="UP000612055">
    <property type="component" value="Unassembled WGS sequence"/>
</dbReference>
<keyword evidence="6 9" id="KW-0472">Membrane</keyword>
<organism evidence="11 12">
    <name type="scientific">Edaphochlamys debaryana</name>
    <dbReference type="NCBI Taxonomy" id="47281"/>
    <lineage>
        <taxon>Eukaryota</taxon>
        <taxon>Viridiplantae</taxon>
        <taxon>Chlorophyta</taxon>
        <taxon>core chlorophytes</taxon>
        <taxon>Chlorophyceae</taxon>
        <taxon>CS clade</taxon>
        <taxon>Chlamydomonadales</taxon>
        <taxon>Chlamydomonadales incertae sedis</taxon>
        <taxon>Edaphochlamys</taxon>
    </lineage>
</organism>
<evidence type="ECO:0000259" key="10">
    <source>
        <dbReference type="Pfam" id="PF00520"/>
    </source>
</evidence>
<feature type="compositionally biased region" description="Low complexity" evidence="8">
    <location>
        <begin position="1187"/>
        <end position="1196"/>
    </location>
</feature>
<keyword evidence="4 9" id="KW-1133">Transmembrane helix</keyword>
<feature type="compositionally biased region" description="Gly residues" evidence="8">
    <location>
        <begin position="1325"/>
        <end position="1335"/>
    </location>
</feature>
<keyword evidence="12" id="KW-1185">Reference proteome</keyword>
<feature type="compositionally biased region" description="Basic and acidic residues" evidence="8">
    <location>
        <begin position="1"/>
        <end position="13"/>
    </location>
</feature>
<feature type="compositionally biased region" description="Low complexity" evidence="8">
    <location>
        <begin position="948"/>
        <end position="964"/>
    </location>
</feature>
<feature type="transmembrane region" description="Helical" evidence="9">
    <location>
        <begin position="713"/>
        <end position="732"/>
    </location>
</feature>
<dbReference type="PANTHER" id="PTHR10117">
    <property type="entry name" value="TRANSIENT RECEPTOR POTENTIAL CHANNEL"/>
    <property type="match status" value="1"/>
</dbReference>
<evidence type="ECO:0000256" key="6">
    <source>
        <dbReference type="ARBA" id="ARBA00023136"/>
    </source>
</evidence>
<evidence type="ECO:0000256" key="2">
    <source>
        <dbReference type="ARBA" id="ARBA00022448"/>
    </source>
</evidence>
<dbReference type="Pfam" id="PF00520">
    <property type="entry name" value="Ion_trans"/>
    <property type="match status" value="1"/>
</dbReference>
<evidence type="ECO:0000256" key="1">
    <source>
        <dbReference type="ARBA" id="ARBA00004141"/>
    </source>
</evidence>
<feature type="compositionally biased region" description="Gly residues" evidence="8">
    <location>
        <begin position="971"/>
        <end position="982"/>
    </location>
</feature>
<keyword evidence="7" id="KW-0407">Ion channel</keyword>
<feature type="transmembrane region" description="Helical" evidence="9">
    <location>
        <begin position="780"/>
        <end position="802"/>
    </location>
</feature>
<feature type="region of interest" description="Disordered" evidence="8">
    <location>
        <begin position="1"/>
        <end position="33"/>
    </location>
</feature>
<dbReference type="OrthoDB" id="529218at2759"/>
<evidence type="ECO:0000256" key="3">
    <source>
        <dbReference type="ARBA" id="ARBA00022692"/>
    </source>
</evidence>
<feature type="transmembrane region" description="Helical" evidence="9">
    <location>
        <begin position="892"/>
        <end position="914"/>
    </location>
</feature>
<reference evidence="11" key="1">
    <citation type="journal article" date="2020" name="bioRxiv">
        <title>Comparative genomics of Chlamydomonas.</title>
        <authorList>
            <person name="Craig R.J."/>
            <person name="Hasan A.R."/>
            <person name="Ness R.W."/>
            <person name="Keightley P.D."/>
        </authorList>
    </citation>
    <scope>NUCLEOTIDE SEQUENCE</scope>
    <source>
        <strain evidence="11">CCAP 11/70</strain>
    </source>
</reference>
<proteinExistence type="predicted"/>
<dbReference type="GO" id="GO:0051480">
    <property type="term" value="P:regulation of cytosolic calcium ion concentration"/>
    <property type="evidence" value="ECO:0007669"/>
    <property type="project" value="TreeGrafter"/>
</dbReference>
<dbReference type="PANTHER" id="PTHR10117:SF54">
    <property type="entry name" value="TRANSIENT RECEPTOR POTENTIAL-GAMMA PROTEIN"/>
    <property type="match status" value="1"/>
</dbReference>
<dbReference type="GO" id="GO:0034703">
    <property type="term" value="C:cation channel complex"/>
    <property type="evidence" value="ECO:0007669"/>
    <property type="project" value="TreeGrafter"/>
</dbReference>
<name>A0A836BQZ3_9CHLO</name>
<comment type="subcellular location">
    <subcellularLocation>
        <location evidence="1">Membrane</location>
        <topology evidence="1">Multi-pass membrane protein</topology>
    </subcellularLocation>
</comment>
<feature type="domain" description="Ion transport" evidence="10">
    <location>
        <begin position="622"/>
        <end position="808"/>
    </location>
</feature>
<dbReference type="GO" id="GO:0015279">
    <property type="term" value="F:store-operated calcium channel activity"/>
    <property type="evidence" value="ECO:0007669"/>
    <property type="project" value="TreeGrafter"/>
</dbReference>
<evidence type="ECO:0000256" key="7">
    <source>
        <dbReference type="ARBA" id="ARBA00023303"/>
    </source>
</evidence>
<dbReference type="GO" id="GO:0070679">
    <property type="term" value="F:inositol 1,4,5 trisphosphate binding"/>
    <property type="evidence" value="ECO:0007669"/>
    <property type="project" value="TreeGrafter"/>
</dbReference>
<feature type="region of interest" description="Disordered" evidence="8">
    <location>
        <begin position="415"/>
        <end position="444"/>
    </location>
</feature>
<feature type="region of interest" description="Disordered" evidence="8">
    <location>
        <begin position="1302"/>
        <end position="1363"/>
    </location>
</feature>